<name>A0A8D3WJA8_STRFA</name>
<dbReference type="AlphaFoldDB" id="A0A8D3WJA8"/>
<feature type="transmembrane region" description="Helical" evidence="1">
    <location>
        <begin position="221"/>
        <end position="243"/>
    </location>
</feature>
<evidence type="ECO:0000313" key="3">
    <source>
        <dbReference type="Proteomes" id="UP000002066"/>
    </source>
</evidence>
<sequence length="302" mass="32210">MAYGPRRPRSARDWLVPVRTYLSAALSAVLFVLLTLLVPFAALSAWVDLELDDTDRYLAAVSPLASDAEVQDTVAALVTDEAMKKIDLGPLQDTAEQFLHETALSFTRTEAFRRAWDSANRTAHQAVTASLHGEDGQAVTIELAPVIEEVKKELVDDGVPFADQIPVVETSITLLSADRADELRSSFRWLRYCSVWPAVGTVVLLVLVAGLAFVRGGRRAGLTTVAVAGGGLVLGALLLRITVAVGRDRVLDQVPGTDRGGAAAVYDALTASLRTTVWIVLLAGAVLAVVGVVGRVMTGRRA</sequence>
<evidence type="ECO:0000313" key="2">
    <source>
        <dbReference type="EMBL" id="ADW04691.1"/>
    </source>
</evidence>
<dbReference type="Proteomes" id="UP000002066">
    <property type="component" value="Chromosome"/>
</dbReference>
<protein>
    <recommendedName>
        <fullName evidence="4">Integral membrane protein</fullName>
    </recommendedName>
</protein>
<accession>A0A8D3WJA8</accession>
<evidence type="ECO:0000256" key="1">
    <source>
        <dbReference type="SAM" id="Phobius"/>
    </source>
</evidence>
<proteinExistence type="predicted"/>
<feature type="transmembrane region" description="Helical" evidence="1">
    <location>
        <begin position="195"/>
        <end position="214"/>
    </location>
</feature>
<dbReference type="EMBL" id="CP002475">
    <property type="protein sequence ID" value="ADW04691.1"/>
    <property type="molecule type" value="Genomic_DNA"/>
</dbReference>
<gene>
    <name evidence="2" type="ordered locus">Sfla_3270</name>
</gene>
<dbReference type="KEGG" id="sfa:Sfla_3270"/>
<reference evidence="2 3" key="1">
    <citation type="submission" date="2011-01" db="EMBL/GenBank/DDBJ databases">
        <title>Complete sequence of chromosome of Streptomyces flavogriseus ATCC 33331.</title>
        <authorList>
            <consortium name="US DOE Joint Genome Institute"/>
            <person name="Lucas S."/>
            <person name="Copeland A."/>
            <person name="Lapidus A."/>
            <person name="Cheng J.-F."/>
            <person name="Goodwin L."/>
            <person name="Pitluck S."/>
            <person name="Davenport K."/>
            <person name="Detter J.C."/>
            <person name="Han C."/>
            <person name="Tapia R."/>
            <person name="Land M."/>
            <person name="Hauser L."/>
            <person name="Kyrpides N."/>
            <person name="Ivanova N."/>
            <person name="Ovchinnikova G."/>
            <person name="Pagani I."/>
            <person name="Brumm P."/>
            <person name="Mead D."/>
            <person name="Woyke T."/>
        </authorList>
    </citation>
    <scope>NUCLEOTIDE SEQUENCE [LARGE SCALE GENOMIC DNA]</scope>
    <source>
        <strain evidence="3">ATCC 33331 / IAF-45CD</strain>
    </source>
</reference>
<keyword evidence="1" id="KW-0812">Transmembrane</keyword>
<feature type="transmembrane region" description="Helical" evidence="1">
    <location>
        <begin position="21"/>
        <end position="47"/>
    </location>
</feature>
<feature type="transmembrane region" description="Helical" evidence="1">
    <location>
        <begin position="277"/>
        <end position="297"/>
    </location>
</feature>
<keyword evidence="1" id="KW-1133">Transmembrane helix</keyword>
<keyword evidence="1" id="KW-0472">Membrane</keyword>
<evidence type="ECO:0008006" key="4">
    <source>
        <dbReference type="Google" id="ProtNLM"/>
    </source>
</evidence>
<organism evidence="2 3">
    <name type="scientific">Streptomyces pratensis (strain ATCC 33331 / IAF-45CD)</name>
    <dbReference type="NCBI Taxonomy" id="591167"/>
    <lineage>
        <taxon>Bacteria</taxon>
        <taxon>Bacillati</taxon>
        <taxon>Actinomycetota</taxon>
        <taxon>Actinomycetes</taxon>
        <taxon>Kitasatosporales</taxon>
        <taxon>Streptomycetaceae</taxon>
        <taxon>Streptomyces</taxon>
    </lineage>
</organism>